<dbReference type="InterPro" id="IPR010979">
    <property type="entry name" value="Ribosomal_uS13-like_H2TH"/>
</dbReference>
<dbReference type="PROSITE" id="PS01242">
    <property type="entry name" value="ZF_FPG_1"/>
    <property type="match status" value="1"/>
</dbReference>
<protein>
    <recommendedName>
        <fullName evidence="7">Formamidopyrimidine-DNA glycosylase</fullName>
        <ecNumber evidence="5">3.2.2.23</ecNumber>
        <ecNumber evidence="6">4.2.99.18</ecNumber>
    </recommendedName>
    <alternativeName>
        <fullName evidence="18">DNA-(apurinic or apyrimidinic site) lyase MutM</fullName>
    </alternativeName>
</protein>
<dbReference type="Pfam" id="PF01149">
    <property type="entry name" value="Fapy_DNA_glyco"/>
    <property type="match status" value="1"/>
</dbReference>
<dbReference type="PROSITE" id="PS51066">
    <property type="entry name" value="ZF_FPG_2"/>
    <property type="match status" value="1"/>
</dbReference>
<evidence type="ECO:0000256" key="2">
    <source>
        <dbReference type="ARBA" id="ARBA00001947"/>
    </source>
</evidence>
<dbReference type="Proteomes" id="UP000318710">
    <property type="component" value="Unassembled WGS sequence"/>
</dbReference>
<dbReference type="PROSITE" id="PS51068">
    <property type="entry name" value="FPG_CAT"/>
    <property type="match status" value="1"/>
</dbReference>
<keyword evidence="9" id="KW-0227">DNA damage</keyword>
<dbReference type="InterPro" id="IPR015886">
    <property type="entry name" value="H2TH_FPG"/>
</dbReference>
<gene>
    <name evidence="23" type="primary">mutM</name>
    <name evidence="23" type="ORF">EVA93_04660</name>
</gene>
<comment type="subunit">
    <text evidence="4">Monomer.</text>
</comment>
<evidence type="ECO:0000256" key="20">
    <source>
        <dbReference type="PROSITE-ProRule" id="PRU00391"/>
    </source>
</evidence>
<evidence type="ECO:0000256" key="16">
    <source>
        <dbReference type="ARBA" id="ARBA00023268"/>
    </source>
</evidence>
<reference evidence="23 24" key="1">
    <citation type="submission" date="2019-02" db="EMBL/GenBank/DDBJ databases">
        <title>Prokaryotic population dynamics and viral predation in marine succession experiment using metagenomics: the confinement effect.</title>
        <authorList>
            <person name="Haro-Moreno J.M."/>
            <person name="Rodriguez-Valera F."/>
            <person name="Lopez-Perez M."/>
        </authorList>
    </citation>
    <scope>NUCLEOTIDE SEQUENCE [LARGE SCALE GENOMIC DNA]</scope>
    <source>
        <strain evidence="23">MED-G160</strain>
    </source>
</reference>
<comment type="cofactor">
    <cofactor evidence="2">
        <name>Zn(2+)</name>
        <dbReference type="ChEBI" id="CHEBI:29105"/>
    </cofactor>
</comment>
<dbReference type="InterPro" id="IPR000214">
    <property type="entry name" value="Znf_DNA_glyclase/AP_lyase"/>
</dbReference>
<evidence type="ECO:0000256" key="10">
    <source>
        <dbReference type="ARBA" id="ARBA00022771"/>
    </source>
</evidence>
<dbReference type="InterPro" id="IPR035937">
    <property type="entry name" value="FPG_N"/>
</dbReference>
<comment type="similarity">
    <text evidence="3">Belongs to the FPG family.</text>
</comment>
<dbReference type="Gene3D" id="1.10.8.50">
    <property type="match status" value="1"/>
</dbReference>
<keyword evidence="10 20" id="KW-0863">Zinc-finger</keyword>
<evidence type="ECO:0000256" key="13">
    <source>
        <dbReference type="ARBA" id="ARBA00023125"/>
    </source>
</evidence>
<dbReference type="SUPFAM" id="SSF46946">
    <property type="entry name" value="S13-like H2TH domain"/>
    <property type="match status" value="1"/>
</dbReference>
<dbReference type="GO" id="GO:0003684">
    <property type="term" value="F:damaged DNA binding"/>
    <property type="evidence" value="ECO:0007669"/>
    <property type="project" value="InterPro"/>
</dbReference>
<dbReference type="InterPro" id="IPR012319">
    <property type="entry name" value="FPG_cat"/>
</dbReference>
<evidence type="ECO:0000256" key="4">
    <source>
        <dbReference type="ARBA" id="ARBA00011245"/>
    </source>
</evidence>
<dbReference type="GO" id="GO:0006284">
    <property type="term" value="P:base-excision repair"/>
    <property type="evidence" value="ECO:0007669"/>
    <property type="project" value="InterPro"/>
</dbReference>
<evidence type="ECO:0000256" key="7">
    <source>
        <dbReference type="ARBA" id="ARBA00016240"/>
    </source>
</evidence>
<dbReference type="Gene3D" id="3.20.190.10">
    <property type="entry name" value="MutM-like, N-terminal"/>
    <property type="match status" value="1"/>
</dbReference>
<feature type="domain" description="Formamidopyrimidine-DNA glycosylase catalytic" evidence="22">
    <location>
        <begin position="2"/>
        <end position="112"/>
    </location>
</feature>
<dbReference type="Pfam" id="PF06831">
    <property type="entry name" value="H2TH"/>
    <property type="match status" value="1"/>
</dbReference>
<evidence type="ECO:0000256" key="8">
    <source>
        <dbReference type="ARBA" id="ARBA00022723"/>
    </source>
</evidence>
<evidence type="ECO:0000313" key="23">
    <source>
        <dbReference type="EMBL" id="RZO25861.1"/>
    </source>
</evidence>
<dbReference type="AlphaFoldDB" id="A0A520MXD0"/>
<evidence type="ECO:0000256" key="15">
    <source>
        <dbReference type="ARBA" id="ARBA00023239"/>
    </source>
</evidence>
<dbReference type="SUPFAM" id="SSF81624">
    <property type="entry name" value="N-terminal domain of MutM-like DNA repair proteins"/>
    <property type="match status" value="1"/>
</dbReference>
<keyword evidence="14" id="KW-0234">DNA repair</keyword>
<evidence type="ECO:0000256" key="9">
    <source>
        <dbReference type="ARBA" id="ARBA00022763"/>
    </source>
</evidence>
<dbReference type="NCBIfam" id="NF002211">
    <property type="entry name" value="PRK01103.1"/>
    <property type="match status" value="1"/>
</dbReference>
<keyword evidence="16" id="KW-0511">Multifunctional enzyme</keyword>
<evidence type="ECO:0000259" key="22">
    <source>
        <dbReference type="PROSITE" id="PS51068"/>
    </source>
</evidence>
<dbReference type="NCBIfam" id="TIGR00577">
    <property type="entry name" value="fpg"/>
    <property type="match status" value="1"/>
</dbReference>
<evidence type="ECO:0000256" key="14">
    <source>
        <dbReference type="ARBA" id="ARBA00023204"/>
    </source>
</evidence>
<dbReference type="EC" id="3.2.2.23" evidence="5"/>
<proteinExistence type="inferred from homology"/>
<evidence type="ECO:0000256" key="12">
    <source>
        <dbReference type="ARBA" id="ARBA00022833"/>
    </source>
</evidence>
<dbReference type="PANTHER" id="PTHR22993">
    <property type="entry name" value="FORMAMIDOPYRIMIDINE-DNA GLYCOSYLASE"/>
    <property type="match status" value="1"/>
</dbReference>
<evidence type="ECO:0000256" key="19">
    <source>
        <dbReference type="ARBA" id="ARBA00044632"/>
    </source>
</evidence>
<dbReference type="CDD" id="cd08966">
    <property type="entry name" value="EcFpg-like_N"/>
    <property type="match status" value="1"/>
</dbReference>
<dbReference type="PANTHER" id="PTHR22993:SF9">
    <property type="entry name" value="FORMAMIDOPYRIMIDINE-DNA GLYCOSYLASE"/>
    <property type="match status" value="1"/>
</dbReference>
<dbReference type="GO" id="GO:0140078">
    <property type="term" value="F:class I DNA-(apurinic or apyrimidinic site) endonuclease activity"/>
    <property type="evidence" value="ECO:0007669"/>
    <property type="project" value="UniProtKB-EC"/>
</dbReference>
<keyword evidence="15 23" id="KW-0456">Lyase</keyword>
<evidence type="ECO:0000256" key="3">
    <source>
        <dbReference type="ARBA" id="ARBA00009409"/>
    </source>
</evidence>
<dbReference type="EC" id="4.2.99.18" evidence="6"/>
<evidence type="ECO:0000256" key="1">
    <source>
        <dbReference type="ARBA" id="ARBA00001668"/>
    </source>
</evidence>
<comment type="catalytic activity">
    <reaction evidence="19">
        <text>2'-deoxyribonucleotide-(2'-deoxyribose 5'-phosphate)-2'-deoxyribonucleotide-DNA = a 3'-end 2'-deoxyribonucleotide-(2,3-dehydro-2,3-deoxyribose 5'-phosphate)-DNA + a 5'-end 5'-phospho-2'-deoxyribonucleoside-DNA + H(+)</text>
        <dbReference type="Rhea" id="RHEA:66592"/>
        <dbReference type="Rhea" id="RHEA-COMP:13180"/>
        <dbReference type="Rhea" id="RHEA-COMP:16897"/>
        <dbReference type="Rhea" id="RHEA-COMP:17067"/>
        <dbReference type="ChEBI" id="CHEBI:15378"/>
        <dbReference type="ChEBI" id="CHEBI:136412"/>
        <dbReference type="ChEBI" id="CHEBI:157695"/>
        <dbReference type="ChEBI" id="CHEBI:167181"/>
        <dbReference type="EC" id="4.2.99.18"/>
    </reaction>
</comment>
<dbReference type="InterPro" id="IPR020629">
    <property type="entry name" value="FPG_Glyclase"/>
</dbReference>
<evidence type="ECO:0000256" key="17">
    <source>
        <dbReference type="ARBA" id="ARBA00023295"/>
    </source>
</evidence>
<accession>A0A520MXD0</accession>
<keyword evidence="17 23" id="KW-0326">Glycosidase</keyword>
<evidence type="ECO:0000256" key="18">
    <source>
        <dbReference type="ARBA" id="ARBA00030638"/>
    </source>
</evidence>
<dbReference type="GO" id="GO:0008270">
    <property type="term" value="F:zinc ion binding"/>
    <property type="evidence" value="ECO:0007669"/>
    <property type="project" value="UniProtKB-KW"/>
</dbReference>
<keyword evidence="8" id="KW-0479">Metal-binding</keyword>
<keyword evidence="12" id="KW-0862">Zinc</keyword>
<organism evidence="23 24">
    <name type="scientific">SAR86 cluster bacterium</name>
    <dbReference type="NCBI Taxonomy" id="2030880"/>
    <lineage>
        <taxon>Bacteria</taxon>
        <taxon>Pseudomonadati</taxon>
        <taxon>Pseudomonadota</taxon>
        <taxon>Gammaproteobacteria</taxon>
        <taxon>SAR86 cluster</taxon>
    </lineage>
</organism>
<evidence type="ECO:0000313" key="24">
    <source>
        <dbReference type="Proteomes" id="UP000318710"/>
    </source>
</evidence>
<dbReference type="GO" id="GO:0034039">
    <property type="term" value="F:8-oxo-7,8-dihydroguanine DNA N-glycosylase activity"/>
    <property type="evidence" value="ECO:0007669"/>
    <property type="project" value="TreeGrafter"/>
</dbReference>
<evidence type="ECO:0000256" key="5">
    <source>
        <dbReference type="ARBA" id="ARBA00012024"/>
    </source>
</evidence>
<dbReference type="SMART" id="SM00898">
    <property type="entry name" value="Fapy_DNA_glyco"/>
    <property type="match status" value="1"/>
</dbReference>
<keyword evidence="13" id="KW-0238">DNA-binding</keyword>
<dbReference type="SUPFAM" id="SSF57716">
    <property type="entry name" value="Glucocorticoid receptor-like (DNA-binding domain)"/>
    <property type="match status" value="1"/>
</dbReference>
<evidence type="ECO:0000256" key="6">
    <source>
        <dbReference type="ARBA" id="ARBA00012720"/>
    </source>
</evidence>
<evidence type="ECO:0000256" key="11">
    <source>
        <dbReference type="ARBA" id="ARBA00022801"/>
    </source>
</evidence>
<dbReference type="InterPro" id="IPR015887">
    <property type="entry name" value="DNA_glyclase_Znf_dom_DNA_BS"/>
</dbReference>
<comment type="caution">
    <text evidence="23">The sequence shown here is derived from an EMBL/GenBank/DDBJ whole genome shotgun (WGS) entry which is preliminary data.</text>
</comment>
<comment type="catalytic activity">
    <reaction evidence="1">
        <text>Hydrolysis of DNA containing ring-opened 7-methylguanine residues, releasing 2,6-diamino-4-hydroxy-5-(N-methyl)formamidopyrimidine.</text>
        <dbReference type="EC" id="3.2.2.23"/>
    </reaction>
</comment>
<name>A0A520MXD0_9GAMM</name>
<keyword evidence="11 23" id="KW-0378">Hydrolase</keyword>
<sequence>MPELPEVETTVRAISKFQNKTLKEIIVHNANLRWKVDKNISQLSKNKLIKEITRRAKYILIHFNDSSLMIHLGMSGKLRIQSIENNFFKKHDHIELIFDKEKIIFNDTRRFGSIHFTKSFKNHRLIENLGVEPLSRDFNKDYLFEICRIKNISIKKLIMEQKVVVGVGNIYASESLFLSKIKPNRLSKTISLKECNHLTNAIKRVLKYAIRKGGTTLKDFYSADGSEGYFNLNLNVYDREDENCKNCKSKIKKVTIGQRASFFCDICQN</sequence>
<feature type="domain" description="FPG-type" evidence="21">
    <location>
        <begin position="235"/>
        <end position="269"/>
    </location>
</feature>
<evidence type="ECO:0000259" key="21">
    <source>
        <dbReference type="PROSITE" id="PS51066"/>
    </source>
</evidence>
<dbReference type="FunFam" id="1.10.8.50:FF:000003">
    <property type="entry name" value="Formamidopyrimidine-DNA glycosylase"/>
    <property type="match status" value="1"/>
</dbReference>
<dbReference type="SMART" id="SM01232">
    <property type="entry name" value="H2TH"/>
    <property type="match status" value="1"/>
</dbReference>
<dbReference type="EMBL" id="SHBF01000038">
    <property type="protein sequence ID" value="RZO25861.1"/>
    <property type="molecule type" value="Genomic_DNA"/>
</dbReference>